<dbReference type="Proteomes" id="UP000581769">
    <property type="component" value="Unassembled WGS sequence"/>
</dbReference>
<evidence type="ECO:0000313" key="2">
    <source>
        <dbReference type="EMBL" id="MBB4686811.1"/>
    </source>
</evidence>
<reference evidence="2 3" key="1">
    <citation type="submission" date="2020-08" db="EMBL/GenBank/DDBJ databases">
        <title>Sequencing the genomes of 1000 actinobacteria strains.</title>
        <authorList>
            <person name="Klenk H.-P."/>
        </authorList>
    </citation>
    <scope>NUCLEOTIDE SEQUENCE [LARGE SCALE GENOMIC DNA]</scope>
    <source>
        <strain evidence="2 3">DSM 45859</strain>
    </source>
</reference>
<organism evidence="2 3">
    <name type="scientific">Amycolatopsis jiangsuensis</name>
    <dbReference type="NCBI Taxonomy" id="1181879"/>
    <lineage>
        <taxon>Bacteria</taxon>
        <taxon>Bacillati</taxon>
        <taxon>Actinomycetota</taxon>
        <taxon>Actinomycetes</taxon>
        <taxon>Pseudonocardiales</taxon>
        <taxon>Pseudonocardiaceae</taxon>
        <taxon>Amycolatopsis</taxon>
    </lineage>
</organism>
<proteinExistence type="predicted"/>
<feature type="transmembrane region" description="Helical" evidence="1">
    <location>
        <begin position="60"/>
        <end position="81"/>
    </location>
</feature>
<keyword evidence="3" id="KW-1185">Reference proteome</keyword>
<dbReference type="EMBL" id="JACHMG010000001">
    <property type="protein sequence ID" value="MBB4686811.1"/>
    <property type="molecule type" value="Genomic_DNA"/>
</dbReference>
<name>A0A840IVP2_9PSEU</name>
<keyword evidence="1" id="KW-0472">Membrane</keyword>
<gene>
    <name evidence="2" type="ORF">BJY18_004296</name>
</gene>
<keyword evidence="1" id="KW-1133">Transmembrane helix</keyword>
<protein>
    <submittedName>
        <fullName evidence="2">Uncharacterized membrane protein YdcZ (DUF606 family)</fullName>
    </submittedName>
</protein>
<evidence type="ECO:0000256" key="1">
    <source>
        <dbReference type="SAM" id="Phobius"/>
    </source>
</evidence>
<accession>A0A840IVP2</accession>
<dbReference type="AlphaFoldDB" id="A0A840IVP2"/>
<evidence type="ECO:0000313" key="3">
    <source>
        <dbReference type="Proteomes" id="UP000581769"/>
    </source>
</evidence>
<comment type="caution">
    <text evidence="2">The sequence shown here is derived from an EMBL/GenBank/DDBJ whole genome shotgun (WGS) entry which is preliminary data.</text>
</comment>
<keyword evidence="1" id="KW-0812">Transmembrane</keyword>
<feature type="transmembrane region" description="Helical" evidence="1">
    <location>
        <begin position="101"/>
        <end position="119"/>
    </location>
</feature>
<dbReference type="RefSeq" id="WP_184781612.1">
    <property type="nucleotide sequence ID" value="NZ_JACHMG010000001.1"/>
</dbReference>
<sequence>MNDPDERQQATDALAEVRTHQSRAARAARLPWWVYAAMFVLAVVPLAADDFVDLGGTTAISAVVLGLLVLALVAGALGKGVAPLSRLRGVQARRQVSQERYGLVVAIGAAVTWLLVSQGPSLAAGLADEIGLHQYRNTVTGVLFGAVLTLLFAGSQAVLNRIHRL</sequence>
<feature type="transmembrane region" description="Helical" evidence="1">
    <location>
        <begin position="30"/>
        <end position="48"/>
    </location>
</feature>
<feature type="transmembrane region" description="Helical" evidence="1">
    <location>
        <begin position="139"/>
        <end position="159"/>
    </location>
</feature>